<comment type="caution">
    <text evidence="1">The sequence shown here is derived from an EMBL/GenBank/DDBJ whole genome shotgun (WGS) entry which is preliminary data.</text>
</comment>
<reference evidence="1" key="1">
    <citation type="submission" date="2020-08" db="EMBL/GenBank/DDBJ databases">
        <title>Multicomponent nature underlies the extraordinary mechanical properties of spider dragline silk.</title>
        <authorList>
            <person name="Kono N."/>
            <person name="Nakamura H."/>
            <person name="Mori M."/>
            <person name="Yoshida Y."/>
            <person name="Ohtoshi R."/>
            <person name="Malay A.D."/>
            <person name="Moran D.A.P."/>
            <person name="Tomita M."/>
            <person name="Numata K."/>
            <person name="Arakawa K."/>
        </authorList>
    </citation>
    <scope>NUCLEOTIDE SEQUENCE</scope>
</reference>
<evidence type="ECO:0000313" key="1">
    <source>
        <dbReference type="EMBL" id="GFY72850.1"/>
    </source>
</evidence>
<evidence type="ECO:0000313" key="2">
    <source>
        <dbReference type="Proteomes" id="UP000886998"/>
    </source>
</evidence>
<sequence length="90" mass="10137">MVGVPGPGNTIDNINLTETQVSAKIEKRLKGYTYEIKLESFLHQQINKTGSKQMRVEKWVSLVAITRKKYIGLWTGGGGVYGKRTIRLEL</sequence>
<proteinExistence type="predicted"/>
<organism evidence="1 2">
    <name type="scientific">Trichonephila inaurata madagascariensis</name>
    <dbReference type="NCBI Taxonomy" id="2747483"/>
    <lineage>
        <taxon>Eukaryota</taxon>
        <taxon>Metazoa</taxon>
        <taxon>Ecdysozoa</taxon>
        <taxon>Arthropoda</taxon>
        <taxon>Chelicerata</taxon>
        <taxon>Arachnida</taxon>
        <taxon>Araneae</taxon>
        <taxon>Araneomorphae</taxon>
        <taxon>Entelegynae</taxon>
        <taxon>Araneoidea</taxon>
        <taxon>Nephilidae</taxon>
        <taxon>Trichonephila</taxon>
        <taxon>Trichonephila inaurata</taxon>
    </lineage>
</organism>
<name>A0A8X6YH48_9ARAC</name>
<keyword evidence="2" id="KW-1185">Reference proteome</keyword>
<accession>A0A8X6YH48</accession>
<dbReference type="AlphaFoldDB" id="A0A8X6YH48"/>
<gene>
    <name evidence="1" type="ORF">TNIN_493511</name>
</gene>
<dbReference type="Proteomes" id="UP000886998">
    <property type="component" value="Unassembled WGS sequence"/>
</dbReference>
<protein>
    <submittedName>
        <fullName evidence="1">Uncharacterized protein</fullName>
    </submittedName>
</protein>
<dbReference type="EMBL" id="BMAV01019703">
    <property type="protein sequence ID" value="GFY72850.1"/>
    <property type="molecule type" value="Genomic_DNA"/>
</dbReference>